<dbReference type="FunFam" id="3.40.50.1820:FF:000028">
    <property type="entry name" value="S9 family peptidase"/>
    <property type="match status" value="1"/>
</dbReference>
<dbReference type="KEGG" id="cprv:CYPRO_1217"/>
<dbReference type="SUPFAM" id="SSF82171">
    <property type="entry name" value="DPP6 N-terminal domain-like"/>
    <property type="match status" value="1"/>
</dbReference>
<feature type="domain" description="Peptidase S9 prolyl oligopeptidase catalytic" evidence="7">
    <location>
        <begin position="476"/>
        <end position="685"/>
    </location>
</feature>
<dbReference type="RefSeq" id="WP_124245541.1">
    <property type="nucleotide sequence ID" value="NZ_CP027806.1"/>
</dbReference>
<evidence type="ECO:0000313" key="9">
    <source>
        <dbReference type="Proteomes" id="UP000254808"/>
    </source>
</evidence>
<sequence>MTILLAFILFPGCQATANTIQDTDTRSGLSPELMMELGRVGNPVVSPDGRSVLFTITYMSVDENSSSTHIYRRDIGSGIIMQLTTGASASAPVWHPSGDRIGFMRGGQFHEMDPDGTYLSQVTDIEGGVMFVQYSPDGRHLSFVRNVRVDPTSLDLYPEYPLANVRIIDNLMYRHWDSWHDGTYRHLHIAPYADGALTGEPLNIMAGQPYDTPLKPFGGSSQIAWHPSGELIAYTSKKMDRTEYAYSTDSDIYLYNLRTGETRNLTAPNPGYDFYPAFSPDGNTMIWNQMVTPMYESDRYRLMELHLETGNTRELSTGFDGNMNAARFSRDGSRIYITSGIEATVQIFELNMLARSMFPPVRQLTDGIHDVTGFEEGLDTDGNPVLVAGVMSMSSPVELYLVAAEDGAMDRFTHINDELMGSLTLGEVTQRWVETTDGKQMLVWVILPPNFDESQQYPALLYAQGGPQGTVSQFFSYRWNFQVMANAGYVVVAPNRRGLPSFGEEWNRQISGDWGGQAMQDLFSAIDNVKEEPWVDENRLGAVGASFGGYSVFWMAGNHEGRFSAFISHAGVFHLEAMYGTTEEMFFVNFDLGGSYWEEPRPVSYDAHSPHLFVQNWDTPILIIHGELDFRVPVTESFQAFTAAQRLGIDSRMVLFPTENHWILTPQNSLLWHREFYSWLDKYLK</sequence>
<dbReference type="OrthoDB" id="9812921at2"/>
<dbReference type="Pfam" id="PF07676">
    <property type="entry name" value="PD40"/>
    <property type="match status" value="1"/>
</dbReference>
<dbReference type="Pfam" id="PF00326">
    <property type="entry name" value="Peptidase_S9"/>
    <property type="match status" value="1"/>
</dbReference>
<keyword evidence="9" id="KW-1185">Reference proteome</keyword>
<evidence type="ECO:0000259" key="7">
    <source>
        <dbReference type="Pfam" id="PF00326"/>
    </source>
</evidence>
<dbReference type="PANTHER" id="PTHR42776:SF13">
    <property type="entry name" value="DIPEPTIDYL-PEPTIDASE 5"/>
    <property type="match status" value="1"/>
</dbReference>
<gene>
    <name evidence="8" type="ORF">CYPRO_1217</name>
</gene>
<feature type="chain" id="PRO_5017014791" evidence="6">
    <location>
        <begin position="18"/>
        <end position="685"/>
    </location>
</feature>
<dbReference type="SUPFAM" id="SSF53474">
    <property type="entry name" value="alpha/beta-Hydrolases"/>
    <property type="match status" value="1"/>
</dbReference>
<dbReference type="InterPro" id="IPR011659">
    <property type="entry name" value="WD40"/>
</dbReference>
<evidence type="ECO:0000256" key="6">
    <source>
        <dbReference type="SAM" id="SignalP"/>
    </source>
</evidence>
<organism evidence="8 9">
    <name type="scientific">Cyclonatronum proteinivorum</name>
    <dbReference type="NCBI Taxonomy" id="1457365"/>
    <lineage>
        <taxon>Bacteria</taxon>
        <taxon>Pseudomonadati</taxon>
        <taxon>Balneolota</taxon>
        <taxon>Balneolia</taxon>
        <taxon>Balneolales</taxon>
        <taxon>Cyclonatronaceae</taxon>
        <taxon>Cyclonatronum</taxon>
    </lineage>
</organism>
<dbReference type="InterPro" id="IPR011042">
    <property type="entry name" value="6-blade_b-propeller_TolB-like"/>
</dbReference>
<accession>A0A345UJ28</accession>
<dbReference type="GO" id="GO:0004177">
    <property type="term" value="F:aminopeptidase activity"/>
    <property type="evidence" value="ECO:0007669"/>
    <property type="project" value="UniProtKB-KW"/>
</dbReference>
<keyword evidence="3 6" id="KW-0732">Signal</keyword>
<keyword evidence="4" id="KW-0378">Hydrolase</keyword>
<keyword evidence="8" id="KW-0031">Aminopeptidase</keyword>
<dbReference type="InterPro" id="IPR001375">
    <property type="entry name" value="Peptidase_S9_cat"/>
</dbReference>
<dbReference type="PANTHER" id="PTHR42776">
    <property type="entry name" value="SERINE PEPTIDASE S9 FAMILY MEMBER"/>
    <property type="match status" value="1"/>
</dbReference>
<keyword evidence="2" id="KW-0645">Protease</keyword>
<dbReference type="GO" id="GO:0004252">
    <property type="term" value="F:serine-type endopeptidase activity"/>
    <property type="evidence" value="ECO:0007669"/>
    <property type="project" value="TreeGrafter"/>
</dbReference>
<reference evidence="8 9" key="1">
    <citation type="submission" date="2018-03" db="EMBL/GenBank/DDBJ databases">
        <title>Phenotypic and genomic properties of Cyclonatronum proteinivorum gen. nov., sp. nov., a haloalkaliphilic bacteroidete from soda lakes possessing Na+-translocating rhodopsin.</title>
        <authorList>
            <person name="Toshchakov S.V."/>
            <person name="Korzhenkov A."/>
            <person name="Samarov N.I."/>
            <person name="Kublanov I.V."/>
            <person name="Muntyan M.S."/>
            <person name="Sorokin D.Y."/>
        </authorList>
    </citation>
    <scope>NUCLEOTIDE SEQUENCE [LARGE SCALE GENOMIC DNA]</scope>
    <source>
        <strain evidence="8 9">Omega</strain>
    </source>
</reference>
<protein>
    <submittedName>
        <fullName evidence="8">Dipeptidyl aminopeptidase/acylaminoacyl peptidase</fullName>
    </submittedName>
</protein>
<evidence type="ECO:0000256" key="5">
    <source>
        <dbReference type="ARBA" id="ARBA00022825"/>
    </source>
</evidence>
<keyword evidence="5" id="KW-0720">Serine protease</keyword>
<evidence type="ECO:0000256" key="4">
    <source>
        <dbReference type="ARBA" id="ARBA00022801"/>
    </source>
</evidence>
<dbReference type="AlphaFoldDB" id="A0A345UJ28"/>
<evidence type="ECO:0000313" key="8">
    <source>
        <dbReference type="EMBL" id="AXJ00480.1"/>
    </source>
</evidence>
<dbReference type="GO" id="GO:0006508">
    <property type="term" value="P:proteolysis"/>
    <property type="evidence" value="ECO:0007669"/>
    <property type="project" value="UniProtKB-KW"/>
</dbReference>
<evidence type="ECO:0000256" key="1">
    <source>
        <dbReference type="ARBA" id="ARBA00010040"/>
    </source>
</evidence>
<dbReference type="Gene3D" id="3.40.50.1820">
    <property type="entry name" value="alpha/beta hydrolase"/>
    <property type="match status" value="1"/>
</dbReference>
<evidence type="ECO:0000256" key="3">
    <source>
        <dbReference type="ARBA" id="ARBA00022729"/>
    </source>
</evidence>
<comment type="similarity">
    <text evidence="1">Belongs to the peptidase S9C family.</text>
</comment>
<proteinExistence type="inferred from homology"/>
<dbReference type="Proteomes" id="UP000254808">
    <property type="component" value="Chromosome"/>
</dbReference>
<name>A0A345UJ28_9BACT</name>
<evidence type="ECO:0000256" key="2">
    <source>
        <dbReference type="ARBA" id="ARBA00022670"/>
    </source>
</evidence>
<dbReference type="InterPro" id="IPR029058">
    <property type="entry name" value="AB_hydrolase_fold"/>
</dbReference>
<feature type="signal peptide" evidence="6">
    <location>
        <begin position="1"/>
        <end position="17"/>
    </location>
</feature>
<dbReference type="Gene3D" id="2.120.10.30">
    <property type="entry name" value="TolB, C-terminal domain"/>
    <property type="match status" value="2"/>
</dbReference>
<dbReference type="EMBL" id="CP027806">
    <property type="protein sequence ID" value="AXJ00480.1"/>
    <property type="molecule type" value="Genomic_DNA"/>
</dbReference>